<keyword evidence="1" id="KW-0812">Transmembrane</keyword>
<evidence type="ECO:0000313" key="2">
    <source>
        <dbReference type="EMBL" id="KAG5564121.1"/>
    </source>
</evidence>
<comment type="caution">
    <text evidence="2">The sequence shown here is derived from an EMBL/GenBank/DDBJ whole genome shotgun (WGS) entry which is preliminary data.</text>
</comment>
<organism evidence="2 3">
    <name type="scientific">Rhododendron griersonianum</name>
    <dbReference type="NCBI Taxonomy" id="479676"/>
    <lineage>
        <taxon>Eukaryota</taxon>
        <taxon>Viridiplantae</taxon>
        <taxon>Streptophyta</taxon>
        <taxon>Embryophyta</taxon>
        <taxon>Tracheophyta</taxon>
        <taxon>Spermatophyta</taxon>
        <taxon>Magnoliopsida</taxon>
        <taxon>eudicotyledons</taxon>
        <taxon>Gunneridae</taxon>
        <taxon>Pentapetalae</taxon>
        <taxon>asterids</taxon>
        <taxon>Ericales</taxon>
        <taxon>Ericaceae</taxon>
        <taxon>Ericoideae</taxon>
        <taxon>Rhodoreae</taxon>
        <taxon>Rhododendron</taxon>
    </lineage>
</organism>
<keyword evidence="3" id="KW-1185">Reference proteome</keyword>
<protein>
    <submittedName>
        <fullName evidence="2">Uncharacterized protein</fullName>
    </submittedName>
</protein>
<proteinExistence type="predicted"/>
<gene>
    <name evidence="2" type="ORF">RHGRI_000340</name>
</gene>
<feature type="transmembrane region" description="Helical" evidence="1">
    <location>
        <begin position="51"/>
        <end position="69"/>
    </location>
</feature>
<keyword evidence="1" id="KW-0472">Membrane</keyword>
<evidence type="ECO:0000256" key="1">
    <source>
        <dbReference type="SAM" id="Phobius"/>
    </source>
</evidence>
<feature type="transmembrane region" description="Helical" evidence="1">
    <location>
        <begin position="12"/>
        <end position="31"/>
    </location>
</feature>
<sequence length="113" mass="12989">MMLLFNHPLASIFLGVIKFLTWLKVDLVFTILNVMCEGVSAALEQVAGNRLAYISGGFGCTVVAIRFAVRELLWMKKMKLHIGILDLLPFSQHFHRFYLLVYNLYLLVFTNHL</sequence>
<reference evidence="2" key="1">
    <citation type="submission" date="2020-08" db="EMBL/GenBank/DDBJ databases">
        <title>Plant Genome Project.</title>
        <authorList>
            <person name="Zhang R.-G."/>
        </authorList>
    </citation>
    <scope>NUCLEOTIDE SEQUENCE</scope>
    <source>
        <strain evidence="2">WSP0</strain>
        <tissue evidence="2">Leaf</tissue>
    </source>
</reference>
<dbReference type="EMBL" id="JACTNZ010000001">
    <property type="protein sequence ID" value="KAG5564121.1"/>
    <property type="molecule type" value="Genomic_DNA"/>
</dbReference>
<dbReference type="Proteomes" id="UP000823749">
    <property type="component" value="Chromosome 1"/>
</dbReference>
<dbReference type="AlphaFoldDB" id="A0AAV6LH80"/>
<accession>A0AAV6LH80</accession>
<evidence type="ECO:0000313" key="3">
    <source>
        <dbReference type="Proteomes" id="UP000823749"/>
    </source>
</evidence>
<keyword evidence="1" id="KW-1133">Transmembrane helix</keyword>
<name>A0AAV6LH80_9ERIC</name>